<feature type="non-terminal residue" evidence="11">
    <location>
        <position position="1389"/>
    </location>
</feature>
<evidence type="ECO:0000313" key="12">
    <source>
        <dbReference type="Proteomes" id="UP000789739"/>
    </source>
</evidence>
<sequence length="1389" mass="160938">MKKFQVAPPPNLARLHRAREELGHPEFTPPRTGQIEEQMTDHNVRTGFSEPLFVDDENGSAYEFFASDLATPNILASVETSFLEIIRNQRMGVEMLDSTHNIELPPRRHISDKDKWFDMLASDVPLKNLVQIFPGSLDWMHLLRIASEIQVPYVRTIWAIKVLTKYMEVENKSLSFDGLWDRNTYQFLLGQLDYFDAAKWDYSVRLTKYMYDDGLLGQRFLRDTLIYLTNEGDDEWRLAIWLFLVQTFLFEYQRSISLMRLLLKALFNQLTKLRRNPDNISSPDLPYVMIKNMLQGLLLTDPDTFVLPRRWFGEELRELIRTALVEDDSKAPVPAQIKAKLQKIFEEINERNEIIDDRRALTTGRFRKDDADSEPSTLTKVLDNVKMPPNYQVLVAEYFSTKTTDLSNLEKELSGHIYTLCYWAVTHLRSGDHRVYIVSNVLTTWKNNAANSAEKNRRQAFLQNALLDFLDKYSLVETGSRAEEDIEAVSRLFAELIRCKTNGHFSNLQYMYRLISRGDFTPMKIQTDRTLRHIRYIRWFPMQSNSQHQLSQRRRMLDCVDNVQDTELIEKIKDIIKEKLSHSFGDQNNELKEVIFDDPTKDFDLFLNFDRDSIELISKATKFVQLYITKTWLIPAVKGFVLNVTIDEENWRNLSDPGSSLLSSRQFSIIVEIALWVLEHTMEKSMFLIILDIIKRHEVIWEAMNKMATIVDVLLGKTEQLRKKNAVELSIVKYLRKFTDIPADKKAQLEKDLLTPIKYPLFTAIGRHRKNLGPVDSTLMKIHGFRISIASNINGKWIKSESTTGYLYVMLDACIRAINLYKNSCEDPLEIRRVIIIFGDILREIGDRTPLGLDGVMRIWISNHSQTSKTDRIDRVDKTDWDEVDKVNERVMSEESPTWLLLFIVTLVSKRLVSIKCILHEVCDRYLAPVAEKMRKHEEVDNEELNECVNSCRLLGLLLVQGGLDYGKDLQLTIMEIQALKTQCKESEFGLGILDTLSVTFHNLAIIETLVHAQNPKIANEIEQFQMALANTEWFVRLCTENVSGVHDKFIKASKKYRLRKVESRMIDIVQLSLGSHDGIDGYAYTRSTNAFINYFKTAFSQIDTWNFEKRRIEFSLVMDQIMVLNSTGDHLDKDGDSSVPMDVDEANLKDCITEYFWKELVLQGRLDCDTVSAIVKDVRPDIARELFEQGMLVMKTHTELIPGIEEVFRSLLLSVKDNRKIDFCEVLLEQVQVLVDSNEDTFERSLLPRIKCFLLVIKIPLALCKQQVLSSNDPIKESDLLGRWIIALTHLLGDRRIHQNGAGVTKFRLILDLVTMLHDEMPVSFRNHTIAKLRQHDFTIPPVWGERVKRVLPWQSVLGEVNGSRKRPWELIGGLGEDDDYSWTPISL</sequence>
<dbReference type="InterPro" id="IPR021990">
    <property type="entry name" value="Mediator_Med12_LCEWAV"/>
</dbReference>
<dbReference type="SMART" id="SM01281">
    <property type="entry name" value="Med12"/>
    <property type="match status" value="1"/>
</dbReference>
<organism evidence="11 12">
    <name type="scientific">Paraglomus brasilianum</name>
    <dbReference type="NCBI Taxonomy" id="144538"/>
    <lineage>
        <taxon>Eukaryota</taxon>
        <taxon>Fungi</taxon>
        <taxon>Fungi incertae sedis</taxon>
        <taxon>Mucoromycota</taxon>
        <taxon>Glomeromycotina</taxon>
        <taxon>Glomeromycetes</taxon>
        <taxon>Paraglomerales</taxon>
        <taxon>Paraglomeraceae</taxon>
        <taxon>Paraglomus</taxon>
    </lineage>
</organism>
<evidence type="ECO:0000256" key="5">
    <source>
        <dbReference type="ARBA" id="ARBA00023015"/>
    </source>
</evidence>
<evidence type="ECO:0000256" key="3">
    <source>
        <dbReference type="ARBA" id="ARBA00019622"/>
    </source>
</evidence>
<comment type="similarity">
    <text evidence="2">Belongs to the Mediator complex subunit 12 family.</text>
</comment>
<dbReference type="GO" id="GO:0006357">
    <property type="term" value="P:regulation of transcription by RNA polymerase II"/>
    <property type="evidence" value="ECO:0007669"/>
    <property type="project" value="InterPro"/>
</dbReference>
<reference evidence="11" key="1">
    <citation type="submission" date="2021-06" db="EMBL/GenBank/DDBJ databases">
        <authorList>
            <person name="Kallberg Y."/>
            <person name="Tangrot J."/>
            <person name="Rosling A."/>
        </authorList>
    </citation>
    <scope>NUCLEOTIDE SEQUENCE</scope>
    <source>
        <strain evidence="11">BR232B</strain>
    </source>
</reference>
<dbReference type="Pfam" id="PF09497">
    <property type="entry name" value="Med12"/>
    <property type="match status" value="1"/>
</dbReference>
<protein>
    <recommendedName>
        <fullName evidence="3">Mediator of RNA polymerase II transcription subunit 12</fullName>
    </recommendedName>
    <alternativeName>
        <fullName evidence="9">Mediator complex subunit 12</fullName>
    </alternativeName>
</protein>
<keyword evidence="6" id="KW-0010">Activator</keyword>
<keyword evidence="5" id="KW-0805">Transcription regulation</keyword>
<keyword evidence="7" id="KW-0804">Transcription</keyword>
<dbReference type="OrthoDB" id="20828at2759"/>
<dbReference type="EMBL" id="CAJVPI010001122">
    <property type="protein sequence ID" value="CAG8595814.1"/>
    <property type="molecule type" value="Genomic_DNA"/>
</dbReference>
<evidence type="ECO:0000256" key="1">
    <source>
        <dbReference type="ARBA" id="ARBA00004123"/>
    </source>
</evidence>
<keyword evidence="12" id="KW-1185">Reference proteome</keyword>
<gene>
    <name evidence="11" type="ORF">PBRASI_LOCUS7373</name>
</gene>
<keyword evidence="4" id="KW-0678">Repressor</keyword>
<evidence type="ECO:0000313" key="11">
    <source>
        <dbReference type="EMBL" id="CAG8595814.1"/>
    </source>
</evidence>
<dbReference type="GO" id="GO:0016592">
    <property type="term" value="C:mediator complex"/>
    <property type="evidence" value="ECO:0007669"/>
    <property type="project" value="InterPro"/>
</dbReference>
<accession>A0A9N9CCS3</accession>
<dbReference type="GO" id="GO:0003712">
    <property type="term" value="F:transcription coregulator activity"/>
    <property type="evidence" value="ECO:0007669"/>
    <property type="project" value="InterPro"/>
</dbReference>
<dbReference type="Pfam" id="PF12145">
    <property type="entry name" value="Med12-LCEWAV"/>
    <property type="match status" value="1"/>
</dbReference>
<evidence type="ECO:0000259" key="10">
    <source>
        <dbReference type="SMART" id="SM01281"/>
    </source>
</evidence>
<proteinExistence type="inferred from homology"/>
<name>A0A9N9CCS3_9GLOM</name>
<dbReference type="PANTHER" id="PTHR46567">
    <property type="entry name" value="MEDIATOR OF RNA POLYMERASE II TRANSCRIPTION SUBUNIT 12"/>
    <property type="match status" value="1"/>
</dbReference>
<evidence type="ECO:0000256" key="2">
    <source>
        <dbReference type="ARBA" id="ARBA00010289"/>
    </source>
</evidence>
<dbReference type="Proteomes" id="UP000789739">
    <property type="component" value="Unassembled WGS sequence"/>
</dbReference>
<evidence type="ECO:0000256" key="4">
    <source>
        <dbReference type="ARBA" id="ARBA00022491"/>
    </source>
</evidence>
<evidence type="ECO:0000256" key="8">
    <source>
        <dbReference type="ARBA" id="ARBA00023242"/>
    </source>
</evidence>
<feature type="domain" description="Mediator complex subunit Med12" evidence="10">
    <location>
        <begin position="101"/>
        <end position="161"/>
    </location>
</feature>
<comment type="caution">
    <text evidence="11">The sequence shown here is derived from an EMBL/GenBank/DDBJ whole genome shotgun (WGS) entry which is preliminary data.</text>
</comment>
<dbReference type="InterPro" id="IPR019035">
    <property type="entry name" value="Mediator_Med12"/>
</dbReference>
<evidence type="ECO:0000256" key="7">
    <source>
        <dbReference type="ARBA" id="ARBA00023163"/>
    </source>
</evidence>
<dbReference type="PANTHER" id="PTHR46567:SF1">
    <property type="entry name" value="MEDIATOR OF RNA POLYMERASE II TRANSCRIPTION SUBUNIT 12"/>
    <property type="match status" value="1"/>
</dbReference>
<comment type="subcellular location">
    <subcellularLocation>
        <location evidence="1">Nucleus</location>
    </subcellularLocation>
</comment>
<keyword evidence="8" id="KW-0539">Nucleus</keyword>
<evidence type="ECO:0000256" key="6">
    <source>
        <dbReference type="ARBA" id="ARBA00023159"/>
    </source>
</evidence>
<evidence type="ECO:0000256" key="9">
    <source>
        <dbReference type="ARBA" id="ARBA00032010"/>
    </source>
</evidence>